<evidence type="ECO:0000313" key="6">
    <source>
        <dbReference type="EMBL" id="KAI6649976.1"/>
    </source>
</evidence>
<evidence type="ECO:0000313" key="7">
    <source>
        <dbReference type="Proteomes" id="UP001165289"/>
    </source>
</evidence>
<evidence type="ECO:0000256" key="1">
    <source>
        <dbReference type="ARBA" id="ARBA00022723"/>
    </source>
</evidence>
<feature type="domain" description="THAP-type" evidence="5">
    <location>
        <begin position="135"/>
        <end position="198"/>
    </location>
</feature>
<dbReference type="Pfam" id="PF05485">
    <property type="entry name" value="THAP"/>
    <property type="match status" value="1"/>
</dbReference>
<proteinExistence type="predicted"/>
<evidence type="ECO:0000259" key="5">
    <source>
        <dbReference type="Pfam" id="PF05485"/>
    </source>
</evidence>
<dbReference type="SUPFAM" id="SSF57716">
    <property type="entry name" value="Glucocorticoid receptor-like (DNA-binding domain)"/>
    <property type="match status" value="1"/>
</dbReference>
<dbReference type="AlphaFoldDB" id="A0AAV7JNK1"/>
<dbReference type="InterPro" id="IPR006612">
    <property type="entry name" value="THAP_Znf"/>
</dbReference>
<gene>
    <name evidence="6" type="ORF">LOD99_6340</name>
</gene>
<evidence type="ECO:0000256" key="4">
    <source>
        <dbReference type="ARBA" id="ARBA00023125"/>
    </source>
</evidence>
<keyword evidence="4" id="KW-0238">DNA-binding</keyword>
<organism evidence="6 7">
    <name type="scientific">Oopsacas minuta</name>
    <dbReference type="NCBI Taxonomy" id="111878"/>
    <lineage>
        <taxon>Eukaryota</taxon>
        <taxon>Metazoa</taxon>
        <taxon>Porifera</taxon>
        <taxon>Hexactinellida</taxon>
        <taxon>Hexasterophora</taxon>
        <taxon>Lyssacinosida</taxon>
        <taxon>Leucopsacidae</taxon>
        <taxon>Oopsacas</taxon>
    </lineage>
</organism>
<evidence type="ECO:0000256" key="3">
    <source>
        <dbReference type="ARBA" id="ARBA00022833"/>
    </source>
</evidence>
<dbReference type="EMBL" id="JAKMXF010000316">
    <property type="protein sequence ID" value="KAI6649976.1"/>
    <property type="molecule type" value="Genomic_DNA"/>
</dbReference>
<keyword evidence="1" id="KW-0479">Metal-binding</keyword>
<dbReference type="GO" id="GO:0008270">
    <property type="term" value="F:zinc ion binding"/>
    <property type="evidence" value="ECO:0007669"/>
    <property type="project" value="UniProtKB-KW"/>
</dbReference>
<accession>A0AAV7JNK1</accession>
<comment type="caution">
    <text evidence="6">The sequence shown here is derived from an EMBL/GenBank/DDBJ whole genome shotgun (WGS) entry which is preliminary data.</text>
</comment>
<sequence length="229" mass="26012">MRLRRVLLNSFFISKSDLTTLFRCITKPDVKFQPAFADPNLISLSLREIRVLDPSSRSIILVLIALVSLINGHLSLADECLLELQQISFDTFCTIPLHKTLPSLKDCFKIPSISASDVHLSNLATLSTDTNILFNSCTSHYDPKGRITVYTMPQMPDELRHVWPLALHRDHIDELKVVYVCSKHFKRMKSKPHKDCRMETELTKRCPAAISLENKDDELLNIAVLLSLG</sequence>
<protein>
    <recommendedName>
        <fullName evidence="5">THAP-type domain-containing protein</fullName>
    </recommendedName>
</protein>
<dbReference type="Proteomes" id="UP001165289">
    <property type="component" value="Unassembled WGS sequence"/>
</dbReference>
<reference evidence="6 7" key="1">
    <citation type="journal article" date="2023" name="BMC Biol.">
        <title>The compact genome of the sponge Oopsacas minuta (Hexactinellida) is lacking key metazoan core genes.</title>
        <authorList>
            <person name="Santini S."/>
            <person name="Schenkelaars Q."/>
            <person name="Jourda C."/>
            <person name="Duchesne M."/>
            <person name="Belahbib H."/>
            <person name="Rocher C."/>
            <person name="Selva M."/>
            <person name="Riesgo A."/>
            <person name="Vervoort M."/>
            <person name="Leys S.P."/>
            <person name="Kodjabachian L."/>
            <person name="Le Bivic A."/>
            <person name="Borchiellini C."/>
            <person name="Claverie J.M."/>
            <person name="Renard E."/>
        </authorList>
    </citation>
    <scope>NUCLEOTIDE SEQUENCE [LARGE SCALE GENOMIC DNA]</scope>
    <source>
        <strain evidence="6">SPO-2</strain>
    </source>
</reference>
<keyword evidence="7" id="KW-1185">Reference proteome</keyword>
<name>A0AAV7JNK1_9METZ</name>
<keyword evidence="3" id="KW-0862">Zinc</keyword>
<evidence type="ECO:0000256" key="2">
    <source>
        <dbReference type="ARBA" id="ARBA00022771"/>
    </source>
</evidence>
<dbReference type="GO" id="GO:0003677">
    <property type="term" value="F:DNA binding"/>
    <property type="evidence" value="ECO:0007669"/>
    <property type="project" value="UniProtKB-KW"/>
</dbReference>
<keyword evidence="2" id="KW-0863">Zinc-finger</keyword>